<comment type="similarity">
    <text evidence="1">Belongs to the OprB family.</text>
</comment>
<accession>A0ABR8BCA5</accession>
<protein>
    <submittedName>
        <fullName evidence="3">Iron uptake porin</fullName>
    </submittedName>
</protein>
<dbReference type="InterPro" id="IPR051465">
    <property type="entry name" value="Cell_Envelope_Struct_Comp"/>
</dbReference>
<sequence length="559" mass="63666">MNKFTLMFTWLYRKFNVFYLGLVLLIISIRPCLSLAPGKYTNDSQEFIDKNLNTHTVVNLTQSIYVEEQKYDNGFDIITNVSELEKDKILNNQYKIISQIVDKYDCINNDTDRKNFRDSNLEYWQNSLILNKCINYIKINFDTQNENLNQDIQTIQSYITTNRLELSKLKTRVENLESAKPLLQQKFSTTTKLNGEIDFAVLQAFGNNQAGGRDIDIITTFSNRLFLSFDTSFTGNDQLRIRLGSGNFYGYFNGNTGTDMTLYDFETGGDNKVDISNLFYRFPINQNGQIWLAAKGLDSYFFVKPFNPVGSASRWGGRNPLQRLSEGSGLAFNYQFNNTISMSMAYMFSSQNGANPLPQAGIFNGQFAALTQFNLQPTRNWGFGLTYLRYYSPQPENYPDITANTGSQIGKFPFGKNTATAANAYGVQTSYDISPQFTVSGWVGYTEAIAESSTQENEFKVFQGARSELWTWAVNLAFRDVAKQGNIFSFIFGMPPKLVSNDIAGRTDVDTTYHAEIFYRYQLGEHITITPALYVIFNPEHNNTNSSIWVTSVRSTFVF</sequence>
<feature type="coiled-coil region" evidence="2">
    <location>
        <begin position="159"/>
        <end position="186"/>
    </location>
</feature>
<dbReference type="NCBIfam" id="NF033921">
    <property type="entry name" value="por_somb"/>
    <property type="match status" value="1"/>
</dbReference>
<organism evidence="3 4">
    <name type="scientific">Nostoc parmelioides FACHB-3921</name>
    <dbReference type="NCBI Taxonomy" id="2692909"/>
    <lineage>
        <taxon>Bacteria</taxon>
        <taxon>Bacillati</taxon>
        <taxon>Cyanobacteriota</taxon>
        <taxon>Cyanophyceae</taxon>
        <taxon>Nostocales</taxon>
        <taxon>Nostocaceae</taxon>
        <taxon>Nostoc</taxon>
    </lineage>
</organism>
<evidence type="ECO:0000313" key="3">
    <source>
        <dbReference type="EMBL" id="MBD2251481.1"/>
    </source>
</evidence>
<dbReference type="PANTHER" id="PTHR43308:SF1">
    <property type="entry name" value="OUTER MEMBRANE PROTEIN ALPHA"/>
    <property type="match status" value="1"/>
</dbReference>
<dbReference type="Pfam" id="PF04966">
    <property type="entry name" value="OprB"/>
    <property type="match status" value="1"/>
</dbReference>
<name>A0ABR8BCA5_9NOSO</name>
<dbReference type="InterPro" id="IPR007049">
    <property type="entry name" value="Carb-sel_porin_OprB"/>
</dbReference>
<dbReference type="EMBL" id="JACJQL010000010">
    <property type="protein sequence ID" value="MBD2251481.1"/>
    <property type="molecule type" value="Genomic_DNA"/>
</dbReference>
<reference evidence="3 4" key="1">
    <citation type="journal article" date="2020" name="ISME J.">
        <title>Comparative genomics reveals insights into cyanobacterial evolution and habitat adaptation.</title>
        <authorList>
            <person name="Chen M.Y."/>
            <person name="Teng W.K."/>
            <person name="Zhao L."/>
            <person name="Hu C.X."/>
            <person name="Zhou Y.K."/>
            <person name="Han B.P."/>
            <person name="Song L.R."/>
            <person name="Shu W.S."/>
        </authorList>
    </citation>
    <scope>NUCLEOTIDE SEQUENCE [LARGE SCALE GENOMIC DNA]</scope>
    <source>
        <strain evidence="3 4">FACHB-3921</strain>
    </source>
</reference>
<dbReference type="RefSeq" id="WP_190567051.1">
    <property type="nucleotide sequence ID" value="NZ_JACJQL010000010.1"/>
</dbReference>
<keyword evidence="4" id="KW-1185">Reference proteome</keyword>
<dbReference type="PANTHER" id="PTHR43308">
    <property type="entry name" value="OUTER MEMBRANE PROTEIN ALPHA-RELATED"/>
    <property type="match status" value="1"/>
</dbReference>
<dbReference type="InterPro" id="IPR047684">
    <property type="entry name" value="Por_som-like"/>
</dbReference>
<evidence type="ECO:0000256" key="2">
    <source>
        <dbReference type="SAM" id="Coils"/>
    </source>
</evidence>
<comment type="caution">
    <text evidence="3">The sequence shown here is derived from an EMBL/GenBank/DDBJ whole genome shotgun (WGS) entry which is preliminary data.</text>
</comment>
<evidence type="ECO:0000313" key="4">
    <source>
        <dbReference type="Proteomes" id="UP000621307"/>
    </source>
</evidence>
<gene>
    <name evidence="3" type="ORF">H6G14_09180</name>
</gene>
<dbReference type="Proteomes" id="UP000621307">
    <property type="component" value="Unassembled WGS sequence"/>
</dbReference>
<keyword evidence="2" id="KW-0175">Coiled coil</keyword>
<proteinExistence type="inferred from homology"/>
<evidence type="ECO:0000256" key="1">
    <source>
        <dbReference type="RuleBase" id="RU363072"/>
    </source>
</evidence>